<dbReference type="EMBL" id="QHCT01000028">
    <property type="protein sequence ID" value="RHX83411.1"/>
    <property type="molecule type" value="Genomic_DNA"/>
</dbReference>
<reference evidence="2" key="1">
    <citation type="submission" date="2018-05" db="EMBL/GenBank/DDBJ databases">
        <title>Leptospira yasudae sp. nov. and Leptospira stimsonii sp. nov., two pathogenic species of the genus Leptospira isolated from environmental sources.</title>
        <authorList>
            <person name="Casanovas-Massana A."/>
            <person name="Hamond C."/>
            <person name="Santos L.A."/>
            <person name="Hacker K.P."/>
            <person name="Balassiano I."/>
            <person name="Medeiros M.A."/>
            <person name="Reis M.G."/>
            <person name="Ko A.I."/>
            <person name="Wunder E.A."/>
        </authorList>
    </citation>
    <scope>NUCLEOTIDE SEQUENCE [LARGE SCALE GENOMIC DNA]</scope>
    <source>
        <strain evidence="2">Yale</strain>
    </source>
</reference>
<evidence type="ECO:0000313" key="2">
    <source>
        <dbReference type="Proteomes" id="UP000265798"/>
    </source>
</evidence>
<dbReference type="InterPro" id="IPR036955">
    <property type="entry name" value="AP2/ERF_dom_sf"/>
</dbReference>
<dbReference type="Proteomes" id="UP000265798">
    <property type="component" value="Unassembled WGS sequence"/>
</dbReference>
<feature type="non-terminal residue" evidence="1">
    <location>
        <position position="1"/>
    </location>
</feature>
<dbReference type="Gene3D" id="3.30.730.10">
    <property type="entry name" value="AP2/ERF domain"/>
    <property type="match status" value="1"/>
</dbReference>
<dbReference type="GO" id="GO:0003700">
    <property type="term" value="F:DNA-binding transcription factor activity"/>
    <property type="evidence" value="ECO:0007669"/>
    <property type="project" value="InterPro"/>
</dbReference>
<comment type="caution">
    <text evidence="1">The sequence shown here is derived from an EMBL/GenBank/DDBJ whole genome shotgun (WGS) entry which is preliminary data.</text>
</comment>
<evidence type="ECO:0000313" key="1">
    <source>
        <dbReference type="EMBL" id="RHX83411.1"/>
    </source>
</evidence>
<dbReference type="AlphaFoldDB" id="A0A396YK04"/>
<sequence>AISKDGVKYCLGSFKTAEVAAMMYDKVALALNGNELAKTNKALGLIQYKRLPLTPIEFKVHKKGRNMRGAEDRNKVKSLRTILKPINRFYGYTEMEKMLKYISNTSSRFIWRDRSLRSDAVEFLYSALNRNRKALGKVRIKITA</sequence>
<accession>A0A396YK04</accession>
<name>A0A396YK04_9LEPT</name>
<organism evidence="1 2">
    <name type="scientific">Leptospira stimsonii</name>
    <dbReference type="NCBI Taxonomy" id="2202203"/>
    <lineage>
        <taxon>Bacteria</taxon>
        <taxon>Pseudomonadati</taxon>
        <taxon>Spirochaetota</taxon>
        <taxon>Spirochaetia</taxon>
        <taxon>Leptospirales</taxon>
        <taxon>Leptospiraceae</taxon>
        <taxon>Leptospira</taxon>
    </lineage>
</organism>
<proteinExistence type="predicted"/>
<protein>
    <submittedName>
        <fullName evidence="1">Uncharacterized protein</fullName>
    </submittedName>
</protein>
<gene>
    <name evidence="1" type="ORF">DLM75_23980</name>
</gene>